<keyword evidence="2" id="KW-0472">Membrane</keyword>
<evidence type="ECO:0000256" key="1">
    <source>
        <dbReference type="SAM" id="Coils"/>
    </source>
</evidence>
<evidence type="ECO:0000313" key="3">
    <source>
        <dbReference type="EMBL" id="KUK77060.1"/>
    </source>
</evidence>
<keyword evidence="2 3" id="KW-0812">Transmembrane</keyword>
<feature type="transmembrane region" description="Helical" evidence="2">
    <location>
        <begin position="6"/>
        <end position="26"/>
    </location>
</feature>
<dbReference type="AlphaFoldDB" id="A0A101HHP4"/>
<sequence length="138" mass="16258">MSTPLLLTIITLTLIAMIFLLSKMNASKKKGKRKERLLKSLENLKENASSENEFERRDTIIRLDNLLAKALNYRYNNENSCGENLKKAKKLFRKDTYQNLWDVHKLRNDVVHNNRSLSMEESENAYHIYNLCIKKILK</sequence>
<proteinExistence type="predicted"/>
<dbReference type="EMBL" id="LGGO01000071">
    <property type="protein sequence ID" value="KUK77060.1"/>
    <property type="molecule type" value="Genomic_DNA"/>
</dbReference>
<reference evidence="4" key="1">
    <citation type="journal article" date="2015" name="MBio">
        <title>Genome-Resolved Metagenomic Analysis Reveals Roles for Candidate Phyla and Other Microbial Community Members in Biogeochemical Transformations in Oil Reservoirs.</title>
        <authorList>
            <person name="Hu P."/>
            <person name="Tom L."/>
            <person name="Singh A."/>
            <person name="Thomas B.C."/>
            <person name="Baker B.J."/>
            <person name="Piceno Y.M."/>
            <person name="Andersen G.L."/>
            <person name="Banfield J.F."/>
        </authorList>
    </citation>
    <scope>NUCLEOTIDE SEQUENCE [LARGE SCALE GENOMIC DNA]</scope>
</reference>
<protein>
    <submittedName>
        <fullName evidence="3">Transmembrane(S)protein</fullName>
    </submittedName>
</protein>
<gene>
    <name evidence="3" type="ORF">XD93_0565</name>
</gene>
<evidence type="ECO:0000313" key="4">
    <source>
        <dbReference type="Proteomes" id="UP000053904"/>
    </source>
</evidence>
<keyword evidence="1" id="KW-0175">Coiled coil</keyword>
<feature type="coiled-coil region" evidence="1">
    <location>
        <begin position="27"/>
        <end position="58"/>
    </location>
</feature>
<dbReference type="Proteomes" id="UP000053904">
    <property type="component" value="Unassembled WGS sequence"/>
</dbReference>
<evidence type="ECO:0000256" key="2">
    <source>
        <dbReference type="SAM" id="Phobius"/>
    </source>
</evidence>
<keyword evidence="2" id="KW-1133">Transmembrane helix</keyword>
<name>A0A101HHP4_9BACT</name>
<comment type="caution">
    <text evidence="3">The sequence shown here is derived from an EMBL/GenBank/DDBJ whole genome shotgun (WGS) entry which is preliminary data.</text>
</comment>
<organism evidence="3 4">
    <name type="scientific">candidate division WS6 bacterium 34_10</name>
    <dbReference type="NCBI Taxonomy" id="1641389"/>
    <lineage>
        <taxon>Bacteria</taxon>
        <taxon>Candidatus Dojkabacteria</taxon>
    </lineage>
</organism>
<accession>A0A101HHP4</accession>